<feature type="region of interest" description="Disordered" evidence="1">
    <location>
        <begin position="1"/>
        <end position="20"/>
    </location>
</feature>
<gene>
    <name evidence="3" type="ORF">ELI03_33985</name>
    <name evidence="2" type="ORF">ELI19_34560</name>
</gene>
<dbReference type="EMBL" id="SIPS01000010">
    <property type="protein sequence ID" value="TAW13807.1"/>
    <property type="molecule type" value="Genomic_DNA"/>
</dbReference>
<dbReference type="EMBL" id="SIPC01000007">
    <property type="protein sequence ID" value="TAX65341.1"/>
    <property type="molecule type" value="Genomic_DNA"/>
</dbReference>
<sequence>MPPRQRPASRPNRPDTRTYHKGVKVSNAQIAKLHITDDAFHPDWNHQNCPKSAELSRDVKVAMCPL</sequence>
<evidence type="ECO:0000313" key="3">
    <source>
        <dbReference type="EMBL" id="TAX65341.1"/>
    </source>
</evidence>
<comment type="caution">
    <text evidence="3">The sequence shown here is derived from an EMBL/GenBank/DDBJ whole genome shotgun (WGS) entry which is preliminary data.</text>
</comment>
<evidence type="ECO:0000256" key="1">
    <source>
        <dbReference type="SAM" id="MobiDB-lite"/>
    </source>
</evidence>
<evidence type="ECO:0000313" key="4">
    <source>
        <dbReference type="Proteomes" id="UP000292036"/>
    </source>
</evidence>
<protein>
    <submittedName>
        <fullName evidence="3">Uncharacterized protein</fullName>
    </submittedName>
</protein>
<evidence type="ECO:0000313" key="5">
    <source>
        <dbReference type="Proteomes" id="UP000293652"/>
    </source>
</evidence>
<evidence type="ECO:0000313" key="2">
    <source>
        <dbReference type="EMBL" id="TAW13807.1"/>
    </source>
</evidence>
<reference evidence="4 5" key="1">
    <citation type="submission" date="2019-02" db="EMBL/GenBank/DDBJ databases">
        <title>The genomic architecture of introgression among sibling species of bacteria.</title>
        <authorList>
            <person name="Cavassim M.I.A."/>
            <person name="Moeskjaer S."/>
            <person name="Moslemi C."/>
            <person name="Fields B."/>
            <person name="Bachmann A."/>
            <person name="Vilhjalmsson B."/>
            <person name="Schierup M.H."/>
            <person name="Young J.P.W."/>
            <person name="Andersen S.U."/>
        </authorList>
    </citation>
    <scope>NUCLEOTIDE SEQUENCE [LARGE SCALE GENOMIC DNA]</scope>
    <source>
        <strain evidence="3 5">SM145A</strain>
        <strain evidence="2 4">SM151B</strain>
    </source>
</reference>
<organism evidence="3 5">
    <name type="scientific">Rhizobium leguminosarum</name>
    <dbReference type="NCBI Taxonomy" id="384"/>
    <lineage>
        <taxon>Bacteria</taxon>
        <taxon>Pseudomonadati</taxon>
        <taxon>Pseudomonadota</taxon>
        <taxon>Alphaproteobacteria</taxon>
        <taxon>Hyphomicrobiales</taxon>
        <taxon>Rhizobiaceae</taxon>
        <taxon>Rhizobium/Agrobacterium group</taxon>
        <taxon>Rhizobium</taxon>
    </lineage>
</organism>
<name>A0A4Q8X6C5_RHILE</name>
<dbReference type="Proteomes" id="UP000293652">
    <property type="component" value="Unassembled WGS sequence"/>
</dbReference>
<proteinExistence type="predicted"/>
<dbReference type="Proteomes" id="UP000292036">
    <property type="component" value="Unassembled WGS sequence"/>
</dbReference>
<accession>A0A4Q8X6C5</accession>
<dbReference type="AlphaFoldDB" id="A0A4Q8X6C5"/>